<feature type="compositionally biased region" description="Low complexity" evidence="1">
    <location>
        <begin position="130"/>
        <end position="141"/>
    </location>
</feature>
<feature type="compositionally biased region" description="Pro residues" evidence="1">
    <location>
        <begin position="142"/>
        <end position="156"/>
    </location>
</feature>
<feature type="compositionally biased region" description="Pro residues" evidence="1">
    <location>
        <begin position="71"/>
        <end position="80"/>
    </location>
</feature>
<evidence type="ECO:0000256" key="2">
    <source>
        <dbReference type="SAM" id="Phobius"/>
    </source>
</evidence>
<keyword evidence="4" id="KW-1185">Reference proteome</keyword>
<comment type="caution">
    <text evidence="3">The sequence shown here is derived from an EMBL/GenBank/DDBJ whole genome shotgun (WGS) entry which is preliminary data.</text>
</comment>
<evidence type="ECO:0000256" key="1">
    <source>
        <dbReference type="SAM" id="MobiDB-lite"/>
    </source>
</evidence>
<sequence>MDPQLQALVAAVEEGLGYLHAATKLRGRPEFRQDAQRVAEVELGHRAGELAAAVSAKHGATPDQRTNRVPGNPPDAPPPALGSTDAEEAEEVEPTRTAPSLSREPPTTSGSNQTPQPAQPAQGQPPQPAQPAQGQPAQPAQEQPPQPAQGQPPQPAQPAQGQPAQPAQGQPKVRMDKATSSAASGCRLPDCRASSTSAAAQQRSSASMPPPPLMQQQQREEALEDVVCEQDVLLGAALLKSNRAPTASQEDLTWGGVRYTIIAIKIVVLTGWLVAIGGSRAMLGYRLVVMWNPARDELRTGLNQVTPASNM</sequence>
<feature type="transmembrane region" description="Helical" evidence="2">
    <location>
        <begin position="256"/>
        <end position="276"/>
    </location>
</feature>
<reference evidence="3 4" key="1">
    <citation type="journal article" date="2017" name="Mol. Biol. Evol.">
        <title>The 4-celled Tetrabaena socialis nuclear genome reveals the essential components for genetic control of cell number at the origin of multicellularity in the volvocine lineage.</title>
        <authorList>
            <person name="Featherston J."/>
            <person name="Arakaki Y."/>
            <person name="Hanschen E.R."/>
            <person name="Ferris P.J."/>
            <person name="Michod R.E."/>
            <person name="Olson B.J.S.C."/>
            <person name="Nozaki H."/>
            <person name="Durand P.M."/>
        </authorList>
    </citation>
    <scope>NUCLEOTIDE SEQUENCE [LARGE SCALE GENOMIC DNA]</scope>
    <source>
        <strain evidence="3 4">NIES-571</strain>
    </source>
</reference>
<dbReference type="AlphaFoldDB" id="A0A2J8AD91"/>
<evidence type="ECO:0000313" key="4">
    <source>
        <dbReference type="Proteomes" id="UP000236333"/>
    </source>
</evidence>
<feature type="compositionally biased region" description="Polar residues" evidence="1">
    <location>
        <begin position="97"/>
        <end position="114"/>
    </location>
</feature>
<accession>A0A2J8AD91</accession>
<keyword evidence="2" id="KW-0472">Membrane</keyword>
<keyword evidence="2" id="KW-0812">Transmembrane</keyword>
<feature type="region of interest" description="Disordered" evidence="1">
    <location>
        <begin position="54"/>
        <end position="219"/>
    </location>
</feature>
<organism evidence="3 4">
    <name type="scientific">Tetrabaena socialis</name>
    <dbReference type="NCBI Taxonomy" id="47790"/>
    <lineage>
        <taxon>Eukaryota</taxon>
        <taxon>Viridiplantae</taxon>
        <taxon>Chlorophyta</taxon>
        <taxon>core chlorophytes</taxon>
        <taxon>Chlorophyceae</taxon>
        <taxon>CS clade</taxon>
        <taxon>Chlamydomonadales</taxon>
        <taxon>Tetrabaenaceae</taxon>
        <taxon>Tetrabaena</taxon>
    </lineage>
</organism>
<name>A0A2J8AD91_9CHLO</name>
<proteinExistence type="predicted"/>
<keyword evidence="2" id="KW-1133">Transmembrane helix</keyword>
<gene>
    <name evidence="3" type="ORF">TSOC_002791</name>
</gene>
<protein>
    <submittedName>
        <fullName evidence="3">Uncharacterized protein</fullName>
    </submittedName>
</protein>
<dbReference type="Proteomes" id="UP000236333">
    <property type="component" value="Unassembled WGS sequence"/>
</dbReference>
<dbReference type="EMBL" id="PGGS01000055">
    <property type="protein sequence ID" value="PNH10477.1"/>
    <property type="molecule type" value="Genomic_DNA"/>
</dbReference>
<evidence type="ECO:0000313" key="3">
    <source>
        <dbReference type="EMBL" id="PNH10477.1"/>
    </source>
</evidence>
<feature type="compositionally biased region" description="Low complexity" evidence="1">
    <location>
        <begin position="192"/>
        <end position="207"/>
    </location>
</feature>
<feature type="compositionally biased region" description="Low complexity" evidence="1">
    <location>
        <begin position="157"/>
        <end position="171"/>
    </location>
</feature>